<dbReference type="PANTHER" id="PTHR30273">
    <property type="entry name" value="PERIPLASMIC SIGNAL SENSOR AND SIGMA FACTOR ACTIVATOR FECR-RELATED"/>
    <property type="match status" value="1"/>
</dbReference>
<evidence type="ECO:0000259" key="3">
    <source>
        <dbReference type="Pfam" id="PF16344"/>
    </source>
</evidence>
<feature type="domain" description="Protein FecR C-terminal" evidence="3">
    <location>
        <begin position="259"/>
        <end position="322"/>
    </location>
</feature>
<proteinExistence type="predicted"/>
<gene>
    <name evidence="4" type="ORF">ICL07_16955</name>
</gene>
<evidence type="ECO:0000259" key="2">
    <source>
        <dbReference type="Pfam" id="PF04773"/>
    </source>
</evidence>
<feature type="transmembrane region" description="Helical" evidence="1">
    <location>
        <begin position="94"/>
        <end position="115"/>
    </location>
</feature>
<feature type="domain" description="FecR protein" evidence="2">
    <location>
        <begin position="123"/>
        <end position="216"/>
    </location>
</feature>
<dbReference type="Gene3D" id="3.55.50.30">
    <property type="match status" value="1"/>
</dbReference>
<protein>
    <submittedName>
        <fullName evidence="4">FecR domain-containing protein</fullName>
    </submittedName>
</protein>
<dbReference type="InterPro" id="IPR006860">
    <property type="entry name" value="FecR"/>
</dbReference>
<dbReference type="InterPro" id="IPR032508">
    <property type="entry name" value="FecR_C"/>
</dbReference>
<dbReference type="PIRSF" id="PIRSF018266">
    <property type="entry name" value="FecR"/>
    <property type="match status" value="1"/>
</dbReference>
<dbReference type="PANTHER" id="PTHR30273:SF2">
    <property type="entry name" value="PROTEIN FECR"/>
    <property type="match status" value="1"/>
</dbReference>
<keyword evidence="1" id="KW-0812">Transmembrane</keyword>
<organism evidence="4 5">
    <name type="scientific">Chitinophaga qingshengii</name>
    <dbReference type="NCBI Taxonomy" id="1569794"/>
    <lineage>
        <taxon>Bacteria</taxon>
        <taxon>Pseudomonadati</taxon>
        <taxon>Bacteroidota</taxon>
        <taxon>Chitinophagia</taxon>
        <taxon>Chitinophagales</taxon>
        <taxon>Chitinophagaceae</taxon>
        <taxon>Chitinophaga</taxon>
    </lineage>
</organism>
<keyword evidence="1" id="KW-1133">Transmembrane helix</keyword>
<name>A0ABR7TNN3_9BACT</name>
<dbReference type="Proteomes" id="UP000659124">
    <property type="component" value="Unassembled WGS sequence"/>
</dbReference>
<evidence type="ECO:0000313" key="5">
    <source>
        <dbReference type="Proteomes" id="UP000659124"/>
    </source>
</evidence>
<evidence type="ECO:0000313" key="4">
    <source>
        <dbReference type="EMBL" id="MBC9932077.1"/>
    </source>
</evidence>
<keyword evidence="5" id="KW-1185">Reference proteome</keyword>
<dbReference type="EMBL" id="JACVFC010000002">
    <property type="protein sequence ID" value="MBC9932077.1"/>
    <property type="molecule type" value="Genomic_DNA"/>
</dbReference>
<evidence type="ECO:0000256" key="1">
    <source>
        <dbReference type="SAM" id="Phobius"/>
    </source>
</evidence>
<dbReference type="Pfam" id="PF16344">
    <property type="entry name" value="FecR_C"/>
    <property type="match status" value="1"/>
</dbReference>
<sequence>MDYHLYTKNDFLEDASVRAYVKGEDPAAARFWEQWLAQQPPNSDAFRDATFLLRHLLSGERIHAQPGTAETLWQHITAAIDTTEATPVRRIRPWWWAAAAIALLLTGSGLAYYLLHYTGTQTIYAAYGKKERVTLPDASVVTLNANSSLRYAKHWGHNGPREVWLSGEAYFEVQHQNGGGFRVHTGQLDIEVLGTAFNVKQRRGITTVFLEKGAVKVDAGTPDKSLVMKPGEEVQYRQQEELLTKYPGDAGAAAWMDNKMILHNTSVKEIVQVLEDTYGYKVMLSDTSIANRRINGELPLKNTQTLLYILSNMLDVSIEVNKADSTLLFKPGQ</sequence>
<reference evidence="4 5" key="1">
    <citation type="submission" date="2020-09" db="EMBL/GenBank/DDBJ databases">
        <title>Genome sequences of type strains of Chitinophaga qingshengii and Chitinophaga varians.</title>
        <authorList>
            <person name="Kittiwongwattana C."/>
        </authorList>
    </citation>
    <scope>NUCLEOTIDE SEQUENCE [LARGE SCALE GENOMIC DNA]</scope>
    <source>
        <strain evidence="4 5">JCM 30026</strain>
    </source>
</reference>
<accession>A0ABR7TNN3</accession>
<dbReference type="InterPro" id="IPR012373">
    <property type="entry name" value="Ferrdict_sens_TM"/>
</dbReference>
<dbReference type="Pfam" id="PF04773">
    <property type="entry name" value="FecR"/>
    <property type="match status" value="1"/>
</dbReference>
<dbReference type="RefSeq" id="WP_188089212.1">
    <property type="nucleotide sequence ID" value="NZ_JACVFC010000002.1"/>
</dbReference>
<keyword evidence="1" id="KW-0472">Membrane</keyword>
<comment type="caution">
    <text evidence="4">The sequence shown here is derived from an EMBL/GenBank/DDBJ whole genome shotgun (WGS) entry which is preliminary data.</text>
</comment>
<dbReference type="Gene3D" id="2.60.120.1440">
    <property type="match status" value="1"/>
</dbReference>